<gene>
    <name evidence="2" type="ORF">FQN60_013074</name>
</gene>
<dbReference type="CDD" id="cd08616">
    <property type="entry name" value="PI-PLCXD1c"/>
    <property type="match status" value="2"/>
</dbReference>
<comment type="caution">
    <text evidence="2">The sequence shown here is derived from an EMBL/GenBank/DDBJ whole genome shotgun (WGS) entry which is preliminary data.</text>
</comment>
<dbReference type="PROSITE" id="PS50007">
    <property type="entry name" value="PIPLC_X_DOMAIN"/>
    <property type="match status" value="1"/>
</dbReference>
<evidence type="ECO:0000313" key="3">
    <source>
        <dbReference type="Proteomes" id="UP000327493"/>
    </source>
</evidence>
<sequence>MSSVVGSGVGELSLGELPMESWMSHLPCALWDTPLYQLAIPGSHNAITYCLDMNDRSPVDLTQPDMLQKLDKYMKPLIRPFEYTIKQQLDCGVRYCDLRIAHRPNDSSTDLYFYHGVYTTLTVETVLMEIREWLDAHPKELVILSFSHFLGLSQELHMLLLTTIRNEVLTLRNLWALGYQVMVSYEHSMASYHGDLWPHIPYWWANKCKAEALIEDFEHRKQHGRPGGFFVTGMNLTEDLKYICTHPTESLKDLVMSTYPTLLSWVKEQTPGSRVGSLNIIAGDFIAESQFVPTVVKLNEKLLKCVLQACDRPCDMDLGYQDWMSALPAELWDVPLTNLAIPGSHDAMSYCLDINSPLVPSESDLFWLLDRLFSCFTRPAIFRWATTQDKSIEEQLSMGIRFFDLRVAHKPDDSSSHLYFTHETLASVSTWLDSHPKEIVILACSHFEGLEDKLHQLFIFSLKKLFGSKLCPQKESVLTLRSLWASGYQVVLSYDSQTAARHPELWPAIPYWWANQRTAQGVISYLDWNRDLGRPEGFFVSGLNLTADRRYITENPKQSLRTLTFSNWECLRKWLEGQAPGPDPKSLNIIAGDFVGPLPLCSLVIALNKKLLQKNAVRQN</sequence>
<feature type="domain" description="Phosphatidylinositol-specific phospholipase C X" evidence="1">
    <location>
        <begin position="32"/>
        <end position="186"/>
    </location>
</feature>
<reference evidence="2 3" key="1">
    <citation type="submission" date="2019-08" db="EMBL/GenBank/DDBJ databases">
        <title>A chromosome-level genome assembly, high-density linkage maps, and genome scans reveal the genomic architecture of hybrid incompatibilities underlying speciation via character displacement in darters (Percidae: Etheostominae).</title>
        <authorList>
            <person name="Moran R.L."/>
            <person name="Catchen J.M."/>
            <person name="Fuller R.C."/>
        </authorList>
    </citation>
    <scope>NUCLEOTIDE SEQUENCE [LARGE SCALE GENOMIC DNA]</scope>
    <source>
        <strain evidence="2">EspeVRDwgs_2016</strain>
        <tissue evidence="2">Muscle</tissue>
    </source>
</reference>
<proteinExistence type="predicted"/>
<dbReference type="Proteomes" id="UP000327493">
    <property type="component" value="Chromosome 9"/>
</dbReference>
<dbReference type="SUPFAM" id="SSF51695">
    <property type="entry name" value="PLC-like phosphodiesterases"/>
    <property type="match status" value="2"/>
</dbReference>
<organism evidence="2 3">
    <name type="scientific">Etheostoma spectabile</name>
    <name type="common">orangethroat darter</name>
    <dbReference type="NCBI Taxonomy" id="54343"/>
    <lineage>
        <taxon>Eukaryota</taxon>
        <taxon>Metazoa</taxon>
        <taxon>Chordata</taxon>
        <taxon>Craniata</taxon>
        <taxon>Vertebrata</taxon>
        <taxon>Euteleostomi</taxon>
        <taxon>Actinopterygii</taxon>
        <taxon>Neopterygii</taxon>
        <taxon>Teleostei</taxon>
        <taxon>Neoteleostei</taxon>
        <taxon>Acanthomorphata</taxon>
        <taxon>Eupercaria</taxon>
        <taxon>Perciformes</taxon>
        <taxon>Percoidei</taxon>
        <taxon>Percidae</taxon>
        <taxon>Etheostomatinae</taxon>
        <taxon>Etheostoma</taxon>
    </lineage>
</organism>
<accession>A0A5J5D8C9</accession>
<keyword evidence="3" id="KW-1185">Reference proteome</keyword>
<dbReference type="InterPro" id="IPR017946">
    <property type="entry name" value="PLC-like_Pdiesterase_TIM-brl"/>
</dbReference>
<name>A0A5J5D8C9_9PERO</name>
<dbReference type="Gene3D" id="3.20.20.190">
    <property type="entry name" value="Phosphatidylinositol (PI) phosphodiesterase"/>
    <property type="match status" value="2"/>
</dbReference>
<dbReference type="AlphaFoldDB" id="A0A5J5D8C9"/>
<evidence type="ECO:0000313" key="2">
    <source>
        <dbReference type="EMBL" id="KAA8589709.1"/>
    </source>
</evidence>
<dbReference type="InterPro" id="IPR000909">
    <property type="entry name" value="PLipase_C_PInositol-sp_X_dom"/>
</dbReference>
<evidence type="ECO:0000259" key="1">
    <source>
        <dbReference type="SMART" id="SM00148"/>
    </source>
</evidence>
<dbReference type="PANTHER" id="PTHR13593">
    <property type="match status" value="1"/>
</dbReference>
<dbReference type="GO" id="GO:0006629">
    <property type="term" value="P:lipid metabolic process"/>
    <property type="evidence" value="ECO:0007669"/>
    <property type="project" value="InterPro"/>
</dbReference>
<dbReference type="PANTHER" id="PTHR13593:SF24">
    <property type="entry name" value="PI-PLC X DOMAIN-CONTAINING PROTEIN 1"/>
    <property type="match status" value="1"/>
</dbReference>
<protein>
    <recommendedName>
        <fullName evidence="1">Phosphatidylinositol-specific phospholipase C X domain-containing protein</fullName>
    </recommendedName>
</protein>
<dbReference type="SMART" id="SM00148">
    <property type="entry name" value="PLCXc"/>
    <property type="match status" value="1"/>
</dbReference>
<dbReference type="InterPro" id="IPR042158">
    <property type="entry name" value="PLCXD1/2/3"/>
</dbReference>
<dbReference type="InterPro" id="IPR051057">
    <property type="entry name" value="PI-PLC_domain"/>
</dbReference>
<dbReference type="GO" id="GO:0008081">
    <property type="term" value="F:phosphoric diester hydrolase activity"/>
    <property type="evidence" value="ECO:0007669"/>
    <property type="project" value="InterPro"/>
</dbReference>
<dbReference type="EMBL" id="VOFY01000009">
    <property type="protein sequence ID" value="KAA8589709.1"/>
    <property type="molecule type" value="Genomic_DNA"/>
</dbReference>